<comment type="similarity">
    <text evidence="1">Belongs to the peptidase S28 family.</text>
</comment>
<dbReference type="OrthoDB" id="1735038at2759"/>
<reference evidence="6 7" key="2">
    <citation type="submission" date="2018-11" db="EMBL/GenBank/DDBJ databases">
        <authorList>
            <consortium name="Pathogen Informatics"/>
        </authorList>
    </citation>
    <scope>NUCLEOTIDE SEQUENCE [LARGE SCALE GENOMIC DNA]</scope>
</reference>
<dbReference type="Proteomes" id="UP000271098">
    <property type="component" value="Unassembled WGS sequence"/>
</dbReference>
<evidence type="ECO:0000256" key="4">
    <source>
        <dbReference type="ARBA" id="ARBA00022801"/>
    </source>
</evidence>
<keyword evidence="4" id="KW-0378">Hydrolase</keyword>
<evidence type="ECO:0000313" key="8">
    <source>
        <dbReference type="WBParaSite" id="GPUH_0002507801-mRNA-1"/>
    </source>
</evidence>
<keyword evidence="2" id="KW-0645">Protease</keyword>
<evidence type="ECO:0000313" key="6">
    <source>
        <dbReference type="EMBL" id="VDN43681.1"/>
    </source>
</evidence>
<dbReference type="Pfam" id="PF05577">
    <property type="entry name" value="Peptidase_S28"/>
    <property type="match status" value="1"/>
</dbReference>
<organism evidence="8">
    <name type="scientific">Gongylonema pulchrum</name>
    <dbReference type="NCBI Taxonomy" id="637853"/>
    <lineage>
        <taxon>Eukaryota</taxon>
        <taxon>Metazoa</taxon>
        <taxon>Ecdysozoa</taxon>
        <taxon>Nematoda</taxon>
        <taxon>Chromadorea</taxon>
        <taxon>Rhabditida</taxon>
        <taxon>Spirurina</taxon>
        <taxon>Spiruromorpha</taxon>
        <taxon>Spiruroidea</taxon>
        <taxon>Gongylonematidae</taxon>
        <taxon>Gongylonema</taxon>
    </lineage>
</organism>
<accession>A0A183EVQ7</accession>
<keyword evidence="5" id="KW-0325">Glycoprotein</keyword>
<evidence type="ECO:0000313" key="7">
    <source>
        <dbReference type="Proteomes" id="UP000271098"/>
    </source>
</evidence>
<proteinExistence type="inferred from homology"/>
<dbReference type="InterPro" id="IPR042269">
    <property type="entry name" value="Ser_carbopepase_S28_SKS"/>
</dbReference>
<evidence type="ECO:0000256" key="3">
    <source>
        <dbReference type="ARBA" id="ARBA00022729"/>
    </source>
</evidence>
<dbReference type="GO" id="GO:0070008">
    <property type="term" value="F:serine-type exopeptidase activity"/>
    <property type="evidence" value="ECO:0007669"/>
    <property type="project" value="InterPro"/>
</dbReference>
<gene>
    <name evidence="6" type="ORF">GPUH_LOCUS25045</name>
</gene>
<dbReference type="EMBL" id="UYRT01103529">
    <property type="protein sequence ID" value="VDN43681.1"/>
    <property type="molecule type" value="Genomic_DNA"/>
</dbReference>
<keyword evidence="3" id="KW-0732">Signal</keyword>
<name>A0A183EVQ7_9BILA</name>
<keyword evidence="7" id="KW-1185">Reference proteome</keyword>
<protein>
    <submittedName>
        <fullName evidence="8">Defective in cullin neddylation protein</fullName>
    </submittedName>
</protein>
<dbReference type="PANTHER" id="PTHR11010:SF34">
    <property type="entry name" value="SERINE PROTEASE F56F10.1-RELATED"/>
    <property type="match status" value="1"/>
</dbReference>
<sequence length="166" mass="19067">MKASAFLYLRGQTHEERLPPKKRIKNLCEKFPLDVTPKDIQYFLSNIFGIFQDIAQYSGDNRDEARRAGLGVPRTCEIMNNASEPSRMKRIKAVMDFYKSFFESAETCNDNSYSSYMEMMRNVTYDPPDYDRSSARGWIWQCCTQLGFMQTTDGGKSAFGSAVPLE</sequence>
<dbReference type="GO" id="GO:0006508">
    <property type="term" value="P:proteolysis"/>
    <property type="evidence" value="ECO:0007669"/>
    <property type="project" value="UniProtKB-KW"/>
</dbReference>
<dbReference type="Gene3D" id="1.20.120.980">
    <property type="entry name" value="Serine carboxypeptidase S28, SKS domain"/>
    <property type="match status" value="1"/>
</dbReference>
<dbReference type="InterPro" id="IPR029058">
    <property type="entry name" value="AB_hydrolase_fold"/>
</dbReference>
<evidence type="ECO:0000256" key="5">
    <source>
        <dbReference type="ARBA" id="ARBA00023180"/>
    </source>
</evidence>
<evidence type="ECO:0000256" key="1">
    <source>
        <dbReference type="ARBA" id="ARBA00011079"/>
    </source>
</evidence>
<dbReference type="InterPro" id="IPR008758">
    <property type="entry name" value="Peptidase_S28"/>
</dbReference>
<dbReference type="Gene3D" id="3.40.50.1820">
    <property type="entry name" value="alpha/beta hydrolase"/>
    <property type="match status" value="1"/>
</dbReference>
<reference evidence="8" key="1">
    <citation type="submission" date="2016-06" db="UniProtKB">
        <authorList>
            <consortium name="WormBaseParasite"/>
        </authorList>
    </citation>
    <scope>IDENTIFICATION</scope>
</reference>
<dbReference type="AlphaFoldDB" id="A0A183EVQ7"/>
<dbReference type="PANTHER" id="PTHR11010">
    <property type="entry name" value="PROTEASE S28 PRO-X CARBOXYPEPTIDASE-RELATED"/>
    <property type="match status" value="1"/>
</dbReference>
<evidence type="ECO:0000256" key="2">
    <source>
        <dbReference type="ARBA" id="ARBA00022670"/>
    </source>
</evidence>
<dbReference type="GO" id="GO:0008239">
    <property type="term" value="F:dipeptidyl-peptidase activity"/>
    <property type="evidence" value="ECO:0007669"/>
    <property type="project" value="TreeGrafter"/>
</dbReference>
<dbReference type="WBParaSite" id="GPUH_0002507801-mRNA-1">
    <property type="protein sequence ID" value="GPUH_0002507801-mRNA-1"/>
    <property type="gene ID" value="GPUH_0002507801"/>
</dbReference>